<sequence>MKKRWILFAICLIAHTGLSLWLVTSGQFPKGYLYFFLVFFLLWEGLALILVPAKFASLSGMERWGDGICAAFTLLMGITLLIFPRFFGMLPPILIAGALGVELALAAVCLGVVYGSLRFLDQREREEWEDD</sequence>
<name>A0A6N2VDP9_9FIRM</name>
<feature type="transmembrane region" description="Helical" evidence="1">
    <location>
        <begin position="93"/>
        <end position="117"/>
    </location>
</feature>
<keyword evidence="1" id="KW-0812">Transmembrane</keyword>
<keyword evidence="1" id="KW-1133">Transmembrane helix</keyword>
<keyword evidence="1" id="KW-0472">Membrane</keyword>
<evidence type="ECO:0000313" key="2">
    <source>
        <dbReference type="EMBL" id="VYT26571.1"/>
    </source>
</evidence>
<evidence type="ECO:0000256" key="1">
    <source>
        <dbReference type="SAM" id="Phobius"/>
    </source>
</evidence>
<feature type="transmembrane region" description="Helical" evidence="1">
    <location>
        <begin position="68"/>
        <end position="87"/>
    </location>
</feature>
<dbReference type="EMBL" id="CACRSL010000005">
    <property type="protein sequence ID" value="VYT26571.1"/>
    <property type="molecule type" value="Genomic_DNA"/>
</dbReference>
<gene>
    <name evidence="2" type="ORF">AULFYP135_02365</name>
</gene>
<accession>A0A6N2VDP9</accession>
<reference evidence="2" key="1">
    <citation type="submission" date="2019-11" db="EMBL/GenBank/DDBJ databases">
        <authorList>
            <person name="Feng L."/>
        </authorList>
    </citation>
    <scope>NUCLEOTIDE SEQUENCE</scope>
    <source>
        <strain evidence="2">AundefinedLFYP135</strain>
    </source>
</reference>
<organism evidence="2">
    <name type="scientific">uncultured Anaerotruncus sp</name>
    <dbReference type="NCBI Taxonomy" id="905011"/>
    <lineage>
        <taxon>Bacteria</taxon>
        <taxon>Bacillati</taxon>
        <taxon>Bacillota</taxon>
        <taxon>Clostridia</taxon>
        <taxon>Eubacteriales</taxon>
        <taxon>Oscillospiraceae</taxon>
        <taxon>Anaerotruncus</taxon>
        <taxon>environmental samples</taxon>
    </lineage>
</organism>
<feature type="transmembrane region" description="Helical" evidence="1">
    <location>
        <begin position="35"/>
        <end position="56"/>
    </location>
</feature>
<protein>
    <submittedName>
        <fullName evidence="2">Uncharacterized protein</fullName>
    </submittedName>
</protein>
<dbReference type="AlphaFoldDB" id="A0A6N2VDP9"/>
<proteinExistence type="predicted"/>